<evidence type="ECO:0000256" key="2">
    <source>
        <dbReference type="ARBA" id="ARBA00022969"/>
    </source>
</evidence>
<name>A0A100Y9K0_9ACTN</name>
<dbReference type="Pfam" id="PF01338">
    <property type="entry name" value="Bac_thur_toxin"/>
    <property type="match status" value="1"/>
</dbReference>
<feature type="compositionally biased region" description="Low complexity" evidence="3">
    <location>
        <begin position="7"/>
        <end position="23"/>
    </location>
</feature>
<dbReference type="EMBL" id="LNSV01000004">
    <property type="protein sequence ID" value="KUH40245.1"/>
    <property type="molecule type" value="Genomic_DNA"/>
</dbReference>
<keyword evidence="2" id="KW-0749">Sporulation</keyword>
<evidence type="ECO:0008006" key="6">
    <source>
        <dbReference type="Google" id="ProtNLM"/>
    </source>
</evidence>
<feature type="region of interest" description="Disordered" evidence="3">
    <location>
        <begin position="1"/>
        <end position="23"/>
    </location>
</feature>
<dbReference type="OrthoDB" id="4141660at2"/>
<dbReference type="Gene3D" id="3.40.198.10">
    <property type="entry name" value="Delta-endotoxin CytB-like"/>
    <property type="match status" value="1"/>
</dbReference>
<proteinExistence type="inferred from homology"/>
<gene>
    <name evidence="4" type="ORF">ATE80_02800</name>
</gene>
<protein>
    <recommendedName>
        <fullName evidence="6">Type-2Aa cytolytic delta-endotoxin</fullName>
    </recommendedName>
</protein>
<dbReference type="GO" id="GO:0030435">
    <property type="term" value="P:sporulation resulting in formation of a cellular spore"/>
    <property type="evidence" value="ECO:0007669"/>
    <property type="project" value="UniProtKB-KW"/>
</dbReference>
<dbReference type="GO" id="GO:0005576">
    <property type="term" value="C:extracellular region"/>
    <property type="evidence" value="ECO:0007669"/>
    <property type="project" value="InterPro"/>
</dbReference>
<accession>A0A100Y9K0</accession>
<dbReference type="InterPro" id="IPR035918">
    <property type="entry name" value="CytB_endotoxin-like_sf"/>
</dbReference>
<comment type="caution">
    <text evidence="4">The sequence shown here is derived from an EMBL/GenBank/DDBJ whole genome shotgun (WGS) entry which is preliminary data.</text>
</comment>
<dbReference type="RefSeq" id="WP_058940483.1">
    <property type="nucleotide sequence ID" value="NZ_LNSV01000004.1"/>
</dbReference>
<comment type="similarity">
    <text evidence="1">Belongs to the cyt1/cyt2 endotoxin family.</text>
</comment>
<dbReference type="SUPFAM" id="SSF55676">
    <property type="entry name" value="CytB endotoxin-like"/>
    <property type="match status" value="1"/>
</dbReference>
<evidence type="ECO:0000313" key="5">
    <source>
        <dbReference type="Proteomes" id="UP000054011"/>
    </source>
</evidence>
<evidence type="ECO:0000256" key="1">
    <source>
        <dbReference type="ARBA" id="ARBA00009676"/>
    </source>
</evidence>
<keyword evidence="5" id="KW-1185">Reference proteome</keyword>
<evidence type="ECO:0000256" key="3">
    <source>
        <dbReference type="SAM" id="MobiDB-lite"/>
    </source>
</evidence>
<dbReference type="InterPro" id="IPR001615">
    <property type="entry name" value="Endotoxin_CytB"/>
</dbReference>
<organism evidence="4 5">
    <name type="scientific">Streptomyces kanasensis</name>
    <dbReference type="NCBI Taxonomy" id="936756"/>
    <lineage>
        <taxon>Bacteria</taxon>
        <taxon>Bacillati</taxon>
        <taxon>Actinomycetota</taxon>
        <taxon>Actinomycetes</taxon>
        <taxon>Kitasatosporales</taxon>
        <taxon>Streptomycetaceae</taxon>
        <taxon>Streptomyces</taxon>
    </lineage>
</organism>
<reference evidence="4 5" key="1">
    <citation type="submission" date="2015-11" db="EMBL/GenBank/DDBJ databases">
        <title>Genome-wide analysis reveals the secondary metabolome in Streptomyces kanasensis ZX01.</title>
        <authorList>
            <person name="Zhang G."/>
            <person name="Han L."/>
            <person name="Feng J."/>
            <person name="Zhang X."/>
        </authorList>
    </citation>
    <scope>NUCLEOTIDE SEQUENCE [LARGE SCALE GENOMIC DNA]</scope>
    <source>
        <strain evidence="4 5">ZX01</strain>
    </source>
</reference>
<dbReference type="AlphaFoldDB" id="A0A100Y9K0"/>
<dbReference type="Proteomes" id="UP000054011">
    <property type="component" value="Unassembled WGS sequence"/>
</dbReference>
<sequence length="246" mass="25021">MADQPTVEETAGETTGKTAARTTDVAVAEGPEVAVAESGAAGQAAFLPVFEVGPSHIAQAEALAGLFRQAVAGHPAGTDTGTDTDDGTDDGVDFGRISRAAAAVPHGGAVRTVRGWGLRETAPVGVMVLSLTEVVRQALPAPSTNPEFWRKVERALTGAFVGPGGQRGAHLSFSGGTEDGTGYTCHLLFVLQDEETGDAVHAVALRLDATVGLHGAAARALAVDDVVPFALRVDAVAVRQQLPAAV</sequence>
<evidence type="ECO:0000313" key="4">
    <source>
        <dbReference type="EMBL" id="KUH40245.1"/>
    </source>
</evidence>